<evidence type="ECO:0000313" key="2">
    <source>
        <dbReference type="Proteomes" id="UP001500101"/>
    </source>
</evidence>
<sequence length="167" mass="19405">MYFCPQKHLAVLTAGDFAAELAKSGNVQKEQTMSRKKAANQQELLTCPIRTRVTQKTFDRLEKIRNESDCRSVGEVTRKILSREKINCFYRDISLNAPMEEMALIRKELKAIGININQQTHRFHTSTSPQERAFYALKTAELYKEVDRRVDELLSIISKLAEKWLQR</sequence>
<evidence type="ECO:0000313" key="1">
    <source>
        <dbReference type="EMBL" id="GAA4131977.1"/>
    </source>
</evidence>
<protein>
    <recommendedName>
        <fullName evidence="3">Mobilization protein MobC</fullName>
    </recommendedName>
</protein>
<comment type="caution">
    <text evidence="1">The sequence shown here is derived from an EMBL/GenBank/DDBJ whole genome shotgun (WGS) entry which is preliminary data.</text>
</comment>
<dbReference type="Proteomes" id="UP001500101">
    <property type="component" value="Unassembled WGS sequence"/>
</dbReference>
<proteinExistence type="predicted"/>
<dbReference type="EMBL" id="BAAAZI010000004">
    <property type="protein sequence ID" value="GAA4131977.1"/>
    <property type="molecule type" value="Genomic_DNA"/>
</dbReference>
<name>A0ABP7Y7J2_9SPHI</name>
<reference evidence="2" key="1">
    <citation type="journal article" date="2019" name="Int. J. Syst. Evol. Microbiol.">
        <title>The Global Catalogue of Microorganisms (GCM) 10K type strain sequencing project: providing services to taxonomists for standard genome sequencing and annotation.</title>
        <authorList>
            <consortium name="The Broad Institute Genomics Platform"/>
            <consortium name="The Broad Institute Genome Sequencing Center for Infectious Disease"/>
            <person name="Wu L."/>
            <person name="Ma J."/>
        </authorList>
    </citation>
    <scope>NUCLEOTIDE SEQUENCE [LARGE SCALE GENOMIC DNA]</scope>
    <source>
        <strain evidence="2">JCM 16704</strain>
    </source>
</reference>
<accession>A0ABP7Y7J2</accession>
<organism evidence="1 2">
    <name type="scientific">Sphingobacterium kyonggiense</name>
    <dbReference type="NCBI Taxonomy" id="714075"/>
    <lineage>
        <taxon>Bacteria</taxon>
        <taxon>Pseudomonadati</taxon>
        <taxon>Bacteroidota</taxon>
        <taxon>Sphingobacteriia</taxon>
        <taxon>Sphingobacteriales</taxon>
        <taxon>Sphingobacteriaceae</taxon>
        <taxon>Sphingobacterium</taxon>
    </lineage>
</organism>
<evidence type="ECO:0008006" key="3">
    <source>
        <dbReference type="Google" id="ProtNLM"/>
    </source>
</evidence>
<keyword evidence="2" id="KW-1185">Reference proteome</keyword>
<gene>
    <name evidence="1" type="ORF">GCM10022216_02610</name>
</gene>